<dbReference type="EMBL" id="KY945241">
    <property type="protein sequence ID" value="ARW56903.1"/>
    <property type="molecule type" value="Genomic_RNA"/>
</dbReference>
<dbReference type="RefSeq" id="YP_010090289.1">
    <property type="nucleotide sequence ID" value="NC_055719.1"/>
</dbReference>
<protein>
    <submittedName>
        <fullName evidence="1">Uncharacterized protein</fullName>
    </submittedName>
</protein>
<name>A0A1Z1LW64_9CAUD</name>
<keyword evidence="2" id="KW-1185">Reference proteome</keyword>
<accession>A0A1Z1LW64</accession>
<sequence length="90" mass="10057">MQLTNSATIVDFFPEALIAEACEVKGMKVVVKRFIKRVTFRATGQKSYSVVGMIDAKNEWASRIANGAEVTDYNTDKMPREEYMPMACVG</sequence>
<proteinExistence type="predicted"/>
<evidence type="ECO:0000313" key="2">
    <source>
        <dbReference type="Proteomes" id="UP000225351"/>
    </source>
</evidence>
<evidence type="ECO:0000313" key="1">
    <source>
        <dbReference type="EMBL" id="ARW56903.1"/>
    </source>
</evidence>
<dbReference type="Proteomes" id="UP000225351">
    <property type="component" value="Segment"/>
</dbReference>
<dbReference type="GeneID" id="65107761"/>
<reference evidence="1 2" key="1">
    <citation type="submission" date="2017-04" db="EMBL/GenBank/DDBJ databases">
        <title>Isolation and Genetic Analysis of a Novel Cyanophage S-H35 from the Bohai Sea.</title>
        <authorList>
            <person name="Xu X."/>
        </authorList>
    </citation>
    <scope>NUCLEOTIDE SEQUENCE [LARGE SCALE GENOMIC DNA]</scope>
</reference>
<dbReference type="KEGG" id="vg:65107761"/>
<organism evidence="1 2">
    <name type="scientific">Synechococcus phage S-H35</name>
    <dbReference type="NCBI Taxonomy" id="1983572"/>
    <lineage>
        <taxon>Viruses</taxon>
        <taxon>Duplodnaviria</taxon>
        <taxon>Heunggongvirae</taxon>
        <taxon>Uroviricota</taxon>
        <taxon>Caudoviricetes</taxon>
        <taxon>Pantevenvirales</taxon>
        <taxon>Kyanoviridae</taxon>
        <taxon>Shandvirus</taxon>
        <taxon>Shandvirus sh35</taxon>
    </lineage>
</organism>